<keyword evidence="1" id="KW-0812">Transmembrane</keyword>
<dbReference type="AlphaFoldDB" id="A0A812DH26"/>
<name>A0A812DH26_ACAPH</name>
<feature type="transmembrane region" description="Helical" evidence="1">
    <location>
        <begin position="123"/>
        <end position="144"/>
    </location>
</feature>
<evidence type="ECO:0000256" key="1">
    <source>
        <dbReference type="SAM" id="Phobius"/>
    </source>
</evidence>
<protein>
    <submittedName>
        <fullName evidence="2">Uncharacterized protein</fullName>
    </submittedName>
</protein>
<dbReference type="EMBL" id="CAHIKZ030003417">
    <property type="protein sequence ID" value="CAE1300007.1"/>
    <property type="molecule type" value="Genomic_DNA"/>
</dbReference>
<keyword evidence="1" id="KW-0472">Membrane</keyword>
<evidence type="ECO:0000313" key="3">
    <source>
        <dbReference type="Proteomes" id="UP000597762"/>
    </source>
</evidence>
<keyword evidence="1" id="KW-1133">Transmembrane helix</keyword>
<reference evidence="2" key="1">
    <citation type="submission" date="2021-01" db="EMBL/GenBank/DDBJ databases">
        <authorList>
            <person name="Li R."/>
            <person name="Bekaert M."/>
        </authorList>
    </citation>
    <scope>NUCLEOTIDE SEQUENCE</scope>
    <source>
        <strain evidence="2">Farmed</strain>
    </source>
</reference>
<feature type="transmembrane region" description="Helical" evidence="1">
    <location>
        <begin position="70"/>
        <end position="90"/>
    </location>
</feature>
<organism evidence="2 3">
    <name type="scientific">Acanthosepion pharaonis</name>
    <name type="common">Pharaoh cuttlefish</name>
    <name type="synonym">Sepia pharaonis</name>
    <dbReference type="NCBI Taxonomy" id="158019"/>
    <lineage>
        <taxon>Eukaryota</taxon>
        <taxon>Metazoa</taxon>
        <taxon>Spiralia</taxon>
        <taxon>Lophotrochozoa</taxon>
        <taxon>Mollusca</taxon>
        <taxon>Cephalopoda</taxon>
        <taxon>Coleoidea</taxon>
        <taxon>Decapodiformes</taxon>
        <taxon>Sepiida</taxon>
        <taxon>Sepiina</taxon>
        <taxon>Sepiidae</taxon>
        <taxon>Acanthosepion</taxon>
    </lineage>
</organism>
<proteinExistence type="predicted"/>
<evidence type="ECO:0000313" key="2">
    <source>
        <dbReference type="EMBL" id="CAE1300007.1"/>
    </source>
</evidence>
<feature type="transmembrane region" description="Helical" evidence="1">
    <location>
        <begin position="25"/>
        <end position="49"/>
    </location>
</feature>
<gene>
    <name evidence="2" type="ORF">SPHA_53556</name>
</gene>
<accession>A0A812DH26</accession>
<keyword evidence="3" id="KW-1185">Reference proteome</keyword>
<sequence>MFWGDLAVRGRPGFFFFTSPVSLKLSFLAFFFSFSISCLLSLFHLDIVAFRTRCQTGPSIPLRDEFSSQIHLFGPYAETSLFLLPLFLFLSSRGLADDQVENAFPLSFVSIFSSSLSFSHKYLLLRSFLAFFFSFSISCLLSLFHLDIAAFRTHCQTGPSIPLRDEFSLQIHLFGPYAETSFAPGQILRTRLFSPHAKTSFAPGQIS</sequence>
<dbReference type="Proteomes" id="UP000597762">
    <property type="component" value="Unassembled WGS sequence"/>
</dbReference>
<comment type="caution">
    <text evidence="2">The sequence shown here is derived from an EMBL/GenBank/DDBJ whole genome shotgun (WGS) entry which is preliminary data.</text>
</comment>